<name>A0AAJ8JWC0_9TREE</name>
<evidence type="ECO:0000313" key="12">
    <source>
        <dbReference type="Proteomes" id="UP000094043"/>
    </source>
</evidence>
<dbReference type="PANTHER" id="PTHR10728:SF33">
    <property type="entry name" value="LYSOPHOSPHOLIPASE 1-RELATED"/>
    <property type="match status" value="1"/>
</dbReference>
<reference evidence="11" key="2">
    <citation type="journal article" date="2022" name="Elife">
        <title>Obligate sexual reproduction of a homothallic fungus closely related to the Cryptococcus pathogenic species complex.</title>
        <authorList>
            <person name="Passer A.R."/>
            <person name="Clancey S.A."/>
            <person name="Shea T."/>
            <person name="David-Palma M."/>
            <person name="Averette A.F."/>
            <person name="Boekhout T."/>
            <person name="Porcel B.M."/>
            <person name="Nowrousian M."/>
            <person name="Cuomo C.A."/>
            <person name="Sun S."/>
            <person name="Heitman J."/>
            <person name="Coelho M.A."/>
        </authorList>
    </citation>
    <scope>NUCLEOTIDE SEQUENCE</scope>
    <source>
        <strain evidence="11">CBS 7841</strain>
    </source>
</reference>
<dbReference type="GO" id="GO:0004622">
    <property type="term" value="F:phosphatidylcholine lysophospholipase activity"/>
    <property type="evidence" value="ECO:0007669"/>
    <property type="project" value="UniProtKB-EC"/>
</dbReference>
<dbReference type="InterPro" id="IPR002642">
    <property type="entry name" value="LysoPLipase_cat_dom"/>
</dbReference>
<dbReference type="EC" id="3.1.1.5" evidence="2 9"/>
<organism evidence="11 12">
    <name type="scientific">Cryptococcus depauperatus CBS 7841</name>
    <dbReference type="NCBI Taxonomy" id="1295531"/>
    <lineage>
        <taxon>Eukaryota</taxon>
        <taxon>Fungi</taxon>
        <taxon>Dikarya</taxon>
        <taxon>Basidiomycota</taxon>
        <taxon>Agaricomycotina</taxon>
        <taxon>Tremellomycetes</taxon>
        <taxon>Tremellales</taxon>
        <taxon>Cryptococcaceae</taxon>
        <taxon>Cryptococcus</taxon>
    </lineage>
</organism>
<evidence type="ECO:0000256" key="1">
    <source>
        <dbReference type="ARBA" id="ARBA00008780"/>
    </source>
</evidence>
<dbReference type="EMBL" id="CP143789">
    <property type="protein sequence ID" value="WVN89524.1"/>
    <property type="molecule type" value="Genomic_DNA"/>
</dbReference>
<gene>
    <name evidence="11" type="ORF">L203_104749</name>
</gene>
<dbReference type="PROSITE" id="PS51210">
    <property type="entry name" value="PLA2C"/>
    <property type="match status" value="1"/>
</dbReference>
<evidence type="ECO:0000256" key="9">
    <source>
        <dbReference type="RuleBase" id="RU362103"/>
    </source>
</evidence>
<feature type="domain" description="PLA2c" evidence="10">
    <location>
        <begin position="59"/>
        <end position="586"/>
    </location>
</feature>
<comment type="similarity">
    <text evidence="1 9">Belongs to the lysophospholipase family.</text>
</comment>
<dbReference type="GO" id="GO:0046475">
    <property type="term" value="P:glycerophospholipid catabolic process"/>
    <property type="evidence" value="ECO:0007669"/>
    <property type="project" value="TreeGrafter"/>
</dbReference>
<evidence type="ECO:0000256" key="2">
    <source>
        <dbReference type="ARBA" id="ARBA00013274"/>
    </source>
</evidence>
<accession>A0AAJ8JWC0</accession>
<dbReference type="SUPFAM" id="SSF52151">
    <property type="entry name" value="FabD/lysophospholipase-like"/>
    <property type="match status" value="1"/>
</dbReference>
<feature type="signal peptide" evidence="9">
    <location>
        <begin position="1"/>
        <end position="17"/>
    </location>
</feature>
<dbReference type="AlphaFoldDB" id="A0AAJ8JWC0"/>
<dbReference type="Pfam" id="PF01735">
    <property type="entry name" value="PLA2_B"/>
    <property type="match status" value="1"/>
</dbReference>
<reference evidence="11" key="3">
    <citation type="submission" date="2024-01" db="EMBL/GenBank/DDBJ databases">
        <authorList>
            <person name="Coelho M.A."/>
            <person name="David-Palma M."/>
            <person name="Shea T."/>
            <person name="Sun S."/>
            <person name="Cuomo C.A."/>
            <person name="Heitman J."/>
        </authorList>
    </citation>
    <scope>NUCLEOTIDE SEQUENCE</scope>
    <source>
        <strain evidence="11">CBS 7841</strain>
    </source>
</reference>
<dbReference type="GO" id="GO:0004623">
    <property type="term" value="F:phospholipase A2 activity"/>
    <property type="evidence" value="ECO:0007669"/>
    <property type="project" value="TreeGrafter"/>
</dbReference>
<dbReference type="Proteomes" id="UP000094043">
    <property type="component" value="Chromosome 6"/>
</dbReference>
<dbReference type="SMART" id="SM00022">
    <property type="entry name" value="PLAc"/>
    <property type="match status" value="1"/>
</dbReference>
<proteinExistence type="inferred from homology"/>
<evidence type="ECO:0000313" key="11">
    <source>
        <dbReference type="EMBL" id="WVN89524.1"/>
    </source>
</evidence>
<keyword evidence="5 8" id="KW-0442">Lipid degradation</keyword>
<reference evidence="11" key="1">
    <citation type="submission" date="2016-06" db="EMBL/GenBank/DDBJ databases">
        <authorList>
            <person name="Cuomo C."/>
            <person name="Litvintseva A."/>
            <person name="Heitman J."/>
            <person name="Chen Y."/>
            <person name="Sun S."/>
            <person name="Springer D."/>
            <person name="Dromer F."/>
            <person name="Young S."/>
            <person name="Zeng Q."/>
            <person name="Chapman S."/>
            <person name="Gujja S."/>
            <person name="Saif S."/>
            <person name="Birren B."/>
        </authorList>
    </citation>
    <scope>NUCLEOTIDE SEQUENCE</scope>
    <source>
        <strain evidence="11">CBS 7841</strain>
    </source>
</reference>
<dbReference type="GeneID" id="91088959"/>
<dbReference type="GO" id="GO:0005829">
    <property type="term" value="C:cytosol"/>
    <property type="evidence" value="ECO:0007669"/>
    <property type="project" value="TreeGrafter"/>
</dbReference>
<evidence type="ECO:0000256" key="7">
    <source>
        <dbReference type="ARBA" id="ARBA00023180"/>
    </source>
</evidence>
<feature type="chain" id="PRO_5042313845" description="Lysophospholipase" evidence="9">
    <location>
        <begin position="18"/>
        <end position="656"/>
    </location>
</feature>
<evidence type="ECO:0000259" key="10">
    <source>
        <dbReference type="PROSITE" id="PS51210"/>
    </source>
</evidence>
<keyword evidence="3 9" id="KW-0732">Signal</keyword>
<keyword evidence="4 8" id="KW-0378">Hydrolase</keyword>
<dbReference type="InterPro" id="IPR016035">
    <property type="entry name" value="Acyl_Trfase/lysoPLipase"/>
</dbReference>
<dbReference type="Gene3D" id="3.40.1090.10">
    <property type="entry name" value="Cytosolic phospholipase A2 catalytic domain"/>
    <property type="match status" value="1"/>
</dbReference>
<protein>
    <recommendedName>
        <fullName evidence="2 9">Lysophospholipase</fullName>
        <ecNumber evidence="2 9">3.1.1.5</ecNumber>
    </recommendedName>
</protein>
<keyword evidence="7" id="KW-0325">Glycoprotein</keyword>
<sequence length="656" mass="72947">MIVVVFGLFLLAWSAQALHSPHEVIIDIAQYLMDGHGGGRHSARVFFGGDMSYAPYEVECPSSPPPSTEEWIWSADKLSKGERDFVHRRSEKVNHAVEKMMRRQGLPSPPRMPVIGYAISGGGYRSMLTGLGGLMGLMDHHEAHTAGTAGWFDAITYLTGLSGGAWGTGSFIANEGLSPMKLVEQIWNLESNLVYPDDDKLFFYSNIIGHLDGKRSTGHPVQLTDLWALAIAEHMLPPKWRFAGHPNMTVSALAKEIKGLETGDLPLPILVASQREEGEYVIAANATLWEFTPYSFGAWAFGSNEKVPGGFTPVEYLGSHLIDGKLSGKCWKGLDRLSFVMGTSSTLFNGALQLLNHTESKGIIVGLLKEILQELGQDDFDVSRIPNPFFNWTGQVNPLSNLTHLTLVDAGETNQNIPLEPLLTPERKVDAIIAYDASHDTPTGWPNGSSLHTTFTRAIILNEKDDTRIMMPDIPTGEEFVEGGLNRRPVFFGCDTTQTPMIIYIPQNPWTYYSNQSTFRLEYSLVEAQKMMLNGLRSTTLNSTTPIWSTCLSCALTDRAFGYTAENRTDICSECFKLFCWKRELHVVRSESLDEDVKESSLKKMEERTASGWWEMAKREVDRVEQAVEVGLSQGPLKDWTSNMMKMVAKKLGYGV</sequence>
<evidence type="ECO:0000256" key="8">
    <source>
        <dbReference type="PROSITE-ProRule" id="PRU00555"/>
    </source>
</evidence>
<evidence type="ECO:0000256" key="5">
    <source>
        <dbReference type="ARBA" id="ARBA00022963"/>
    </source>
</evidence>
<keyword evidence="12" id="KW-1185">Reference proteome</keyword>
<dbReference type="KEGG" id="cdep:91088959"/>
<evidence type="ECO:0000256" key="3">
    <source>
        <dbReference type="ARBA" id="ARBA00022729"/>
    </source>
</evidence>
<dbReference type="PANTHER" id="PTHR10728">
    <property type="entry name" value="CYTOSOLIC PHOSPHOLIPASE A2"/>
    <property type="match status" value="1"/>
</dbReference>
<comment type="catalytic activity">
    <reaction evidence="9">
        <text>a 1-acyl-sn-glycero-3-phosphocholine + H2O = sn-glycerol 3-phosphocholine + a fatty acid + H(+)</text>
        <dbReference type="Rhea" id="RHEA:15177"/>
        <dbReference type="ChEBI" id="CHEBI:15377"/>
        <dbReference type="ChEBI" id="CHEBI:15378"/>
        <dbReference type="ChEBI" id="CHEBI:16870"/>
        <dbReference type="ChEBI" id="CHEBI:28868"/>
        <dbReference type="ChEBI" id="CHEBI:58168"/>
        <dbReference type="EC" id="3.1.1.5"/>
    </reaction>
</comment>
<keyword evidence="6 8" id="KW-0443">Lipid metabolism</keyword>
<dbReference type="RefSeq" id="XP_066070224.1">
    <property type="nucleotide sequence ID" value="XM_066214127.1"/>
</dbReference>
<evidence type="ECO:0000256" key="6">
    <source>
        <dbReference type="ARBA" id="ARBA00023098"/>
    </source>
</evidence>
<evidence type="ECO:0000256" key="4">
    <source>
        <dbReference type="ARBA" id="ARBA00022801"/>
    </source>
</evidence>